<dbReference type="EMBL" id="QJTE01000002">
    <property type="protein sequence ID" value="PYE84449.1"/>
    <property type="molecule type" value="Genomic_DNA"/>
</dbReference>
<dbReference type="PROSITE" id="PS50146">
    <property type="entry name" value="DAGK"/>
    <property type="match status" value="1"/>
</dbReference>
<dbReference type="Gene3D" id="3.40.50.10330">
    <property type="entry name" value="Probable inorganic polyphosphate/atp-NAD kinase, domain 1"/>
    <property type="match status" value="1"/>
</dbReference>
<dbReference type="InterPro" id="IPR050187">
    <property type="entry name" value="Lipid_Phosphate_FormReg"/>
</dbReference>
<accession>A0A318SVQ2</accession>
<dbReference type="PANTHER" id="PTHR12358:SF54">
    <property type="entry name" value="SPHINGOSINE KINASE RELATED PROTEIN"/>
    <property type="match status" value="1"/>
</dbReference>
<dbReference type="InterPro" id="IPR016064">
    <property type="entry name" value="NAD/diacylglycerol_kinase_sf"/>
</dbReference>
<dbReference type="Proteomes" id="UP000248311">
    <property type="component" value="Unassembled WGS sequence"/>
</dbReference>
<dbReference type="Pfam" id="PF00781">
    <property type="entry name" value="DAGK_cat"/>
    <property type="match status" value="1"/>
</dbReference>
<dbReference type="Gene3D" id="2.60.200.40">
    <property type="match status" value="1"/>
</dbReference>
<evidence type="ECO:0000259" key="1">
    <source>
        <dbReference type="PROSITE" id="PS50146"/>
    </source>
</evidence>
<dbReference type="InterPro" id="IPR017438">
    <property type="entry name" value="ATP-NAD_kinase_N"/>
</dbReference>
<organism evidence="2 3">
    <name type="scientific">Pseudoroseicyclus aestuarii</name>
    <dbReference type="NCBI Taxonomy" id="1795041"/>
    <lineage>
        <taxon>Bacteria</taxon>
        <taxon>Pseudomonadati</taxon>
        <taxon>Pseudomonadota</taxon>
        <taxon>Alphaproteobacteria</taxon>
        <taxon>Rhodobacterales</taxon>
        <taxon>Paracoccaceae</taxon>
        <taxon>Pseudoroseicyclus</taxon>
    </lineage>
</organism>
<comment type="caution">
    <text evidence="2">The sequence shown here is derived from an EMBL/GenBank/DDBJ whole genome shotgun (WGS) entry which is preliminary data.</text>
</comment>
<keyword evidence="3" id="KW-1185">Reference proteome</keyword>
<name>A0A318SVQ2_9RHOB</name>
<keyword evidence="2" id="KW-0808">Transferase</keyword>
<gene>
    <name evidence="2" type="ORF">DFP88_102249</name>
</gene>
<dbReference type="InterPro" id="IPR001206">
    <property type="entry name" value="Diacylglycerol_kinase_cat_dom"/>
</dbReference>
<reference evidence="2 3" key="1">
    <citation type="submission" date="2018-06" db="EMBL/GenBank/DDBJ databases">
        <title>Genomic Encyclopedia of Type Strains, Phase III (KMG-III): the genomes of soil and plant-associated and newly described type strains.</title>
        <authorList>
            <person name="Whitman W."/>
        </authorList>
    </citation>
    <scope>NUCLEOTIDE SEQUENCE [LARGE SCALE GENOMIC DNA]</scope>
    <source>
        <strain evidence="2 3">CECT 9025</strain>
    </source>
</reference>
<dbReference type="PANTHER" id="PTHR12358">
    <property type="entry name" value="SPHINGOSINE KINASE"/>
    <property type="match status" value="1"/>
</dbReference>
<dbReference type="SMART" id="SM00046">
    <property type="entry name" value="DAGKc"/>
    <property type="match status" value="1"/>
</dbReference>
<dbReference type="SUPFAM" id="SSF111331">
    <property type="entry name" value="NAD kinase/diacylglycerol kinase-like"/>
    <property type="match status" value="1"/>
</dbReference>
<evidence type="ECO:0000313" key="2">
    <source>
        <dbReference type="EMBL" id="PYE84449.1"/>
    </source>
</evidence>
<proteinExistence type="predicted"/>
<evidence type="ECO:0000313" key="3">
    <source>
        <dbReference type="Proteomes" id="UP000248311"/>
    </source>
</evidence>
<protein>
    <submittedName>
        <fullName evidence="2">Diacylglycerol kinase family enzyme</fullName>
    </submittedName>
</protein>
<dbReference type="RefSeq" id="WP_110813543.1">
    <property type="nucleotide sequence ID" value="NZ_QJTE01000002.1"/>
</dbReference>
<feature type="domain" description="DAGKc" evidence="1">
    <location>
        <begin position="61"/>
        <end position="140"/>
    </location>
</feature>
<dbReference type="AlphaFoldDB" id="A0A318SVQ2"/>
<sequence length="312" mass="34127">MKDMTQAHAAPARADEICVICNEGSGRNSRGDGAVDQAMTILGDRAVLRRVKKGASIPSAARQAVRDGFGTVVAAGGDGTIMAVSEALVNSGRTMGVLPLGTFNFFARGYGIPEDPQEAARLIAEGAARPIDLGAVEGRPFLNNASLGVYPAILKERESVYKRWGRRRIAAHWSVLRTFWRYKRPLQLTLRANGEVRQLRTPLVFVARSAYQLEHFGLDGAACIREGKFAVFVAPDEGRLGLLRDALRLAIHKMDLSRGFELICTDSLEIETRHRRCLVACDGEKFPMKSPLSFEMMQGALLLIHPEGGPQE</sequence>
<dbReference type="OrthoDB" id="9815110at2"/>
<keyword evidence="2" id="KW-0418">Kinase</keyword>
<dbReference type="GO" id="GO:0016301">
    <property type="term" value="F:kinase activity"/>
    <property type="evidence" value="ECO:0007669"/>
    <property type="project" value="UniProtKB-KW"/>
</dbReference>